<organism evidence="1 2">
    <name type="scientific">Erythrobacter sanguineus</name>
    <dbReference type="NCBI Taxonomy" id="198312"/>
    <lineage>
        <taxon>Bacteria</taxon>
        <taxon>Pseudomonadati</taxon>
        <taxon>Pseudomonadota</taxon>
        <taxon>Alphaproteobacteria</taxon>
        <taxon>Sphingomonadales</taxon>
        <taxon>Erythrobacteraceae</taxon>
        <taxon>Erythrobacter/Porphyrobacter group</taxon>
        <taxon>Erythrobacter</taxon>
    </lineage>
</organism>
<proteinExistence type="predicted"/>
<accession>A0A1M7S6B4</accession>
<keyword evidence="2" id="KW-1185">Reference proteome</keyword>
<dbReference type="AlphaFoldDB" id="A0A1M7S6B4"/>
<protein>
    <submittedName>
        <fullName evidence="1">Esterase/lipase superfamily enzyme</fullName>
    </submittedName>
</protein>
<evidence type="ECO:0000313" key="2">
    <source>
        <dbReference type="Proteomes" id="UP000184391"/>
    </source>
</evidence>
<sequence>MRDAIGPVADPGSTASGQLRCIRTVLAAAAMLLLSACGLRLPDPTPYVAGCAISEVAAPPAGEARFFFLSSALPDCRNATLELAAFRHPTLTHGTGLYSWKNPRKPTVAAPREVMPPVLAQHARAQWLAAIDEQMATPEAQGRLLVFIHGYNTTFDEAHEMAARIGALAGEEIPLVLLHWPSRAHPLSYAIDEATVSWAQGPLDEALAELSARADDITVVAHSMGARTAIRSVLSLDSFRRAQPDRVRRIVLASADEDRDRVLRPGGSVDLMLRHKRQILIYSSYRDTPLDLSRRAHGYARLGSTDCQHDILYEKRILGKHGNCHRTAPREGLAPVSTSRIDPADHYDHSDFIEDCRTRADFRAFLRGEPPPPFRINISEGDLVGYEIAPDGLDPDGLCSDNTDPD</sequence>
<reference evidence="2" key="1">
    <citation type="submission" date="2016-12" db="EMBL/GenBank/DDBJ databases">
        <authorList>
            <person name="Varghese N."/>
            <person name="Submissions S."/>
        </authorList>
    </citation>
    <scope>NUCLEOTIDE SEQUENCE [LARGE SCALE GENOMIC DNA]</scope>
    <source>
        <strain evidence="2">DSM 11032</strain>
    </source>
</reference>
<dbReference type="InterPro" id="IPR029058">
    <property type="entry name" value="AB_hydrolase_fold"/>
</dbReference>
<dbReference type="RefSeq" id="WP_072673672.1">
    <property type="nucleotide sequence ID" value="NZ_FRDF01000005.1"/>
</dbReference>
<dbReference type="EMBL" id="FRDF01000005">
    <property type="protein sequence ID" value="SHN54219.1"/>
    <property type="molecule type" value="Genomic_DNA"/>
</dbReference>
<evidence type="ECO:0000313" key="1">
    <source>
        <dbReference type="EMBL" id="SHN54219.1"/>
    </source>
</evidence>
<name>A0A1M7S6B4_9SPHN</name>
<dbReference type="Gene3D" id="3.40.50.1820">
    <property type="entry name" value="alpha/beta hydrolase"/>
    <property type="match status" value="1"/>
</dbReference>
<dbReference type="InterPro" id="IPR010297">
    <property type="entry name" value="DUF900_hydrolase"/>
</dbReference>
<dbReference type="PANTHER" id="PTHR36513">
    <property type="entry name" value="ABC TRANSMEMBRANE TYPE-1 DOMAIN-CONTAINING PROTEIN"/>
    <property type="match status" value="1"/>
</dbReference>
<dbReference type="STRING" id="198312.SAMN02745193_01127"/>
<dbReference type="PANTHER" id="PTHR36513:SF1">
    <property type="entry name" value="TRANSMEMBRANE PROTEIN"/>
    <property type="match status" value="1"/>
</dbReference>
<dbReference type="Proteomes" id="UP000184391">
    <property type="component" value="Unassembled WGS sequence"/>
</dbReference>
<gene>
    <name evidence="1" type="ORF">SAMN02745193_01127</name>
</gene>
<dbReference type="SUPFAM" id="SSF53474">
    <property type="entry name" value="alpha/beta-Hydrolases"/>
    <property type="match status" value="1"/>
</dbReference>
<dbReference type="Pfam" id="PF05990">
    <property type="entry name" value="DUF900"/>
    <property type="match status" value="1"/>
</dbReference>
<dbReference type="OrthoDB" id="9797755at2"/>